<feature type="binding site" evidence="8">
    <location>
        <position position="220"/>
    </location>
    <ligand>
        <name>allantoate</name>
        <dbReference type="ChEBI" id="CHEBI:17536"/>
    </ligand>
</feature>
<evidence type="ECO:0000256" key="6">
    <source>
        <dbReference type="ARBA" id="ARBA00023211"/>
    </source>
</evidence>
<dbReference type="Gene3D" id="3.40.630.10">
    <property type="entry name" value="Zn peptidases"/>
    <property type="match status" value="1"/>
</dbReference>
<comment type="cofactor">
    <cofactor evidence="1">
        <name>Mn(2+)</name>
        <dbReference type="ChEBI" id="CHEBI:29035"/>
    </cofactor>
</comment>
<keyword evidence="7" id="KW-0862">Zinc</keyword>
<evidence type="ECO:0000256" key="2">
    <source>
        <dbReference type="ARBA" id="ARBA00006153"/>
    </source>
</evidence>
<dbReference type="SUPFAM" id="SSF55031">
    <property type="entry name" value="Bacterial exopeptidase dimerisation domain"/>
    <property type="match status" value="1"/>
</dbReference>
<dbReference type="Gene3D" id="3.30.70.360">
    <property type="match status" value="1"/>
</dbReference>
<feature type="binding site" evidence="7">
    <location>
        <position position="386"/>
    </location>
    <ligand>
        <name>Zn(2+)</name>
        <dbReference type="ChEBI" id="CHEBI:29105"/>
        <label>2</label>
    </ligand>
</feature>
<dbReference type="NCBIfam" id="TIGR01879">
    <property type="entry name" value="hydantase"/>
    <property type="match status" value="1"/>
</dbReference>
<comment type="similarity">
    <text evidence="2">Belongs to the peptidase M20 family.</text>
</comment>
<evidence type="ECO:0000256" key="3">
    <source>
        <dbReference type="ARBA" id="ARBA00011738"/>
    </source>
</evidence>
<dbReference type="PIRSF" id="PIRSF001235">
    <property type="entry name" value="Amidase_carbamoylase"/>
    <property type="match status" value="1"/>
</dbReference>
<dbReference type="Pfam" id="PF07687">
    <property type="entry name" value="M20_dimer"/>
    <property type="match status" value="1"/>
</dbReference>
<evidence type="ECO:0000313" key="10">
    <source>
        <dbReference type="EMBL" id="XBO70598.1"/>
    </source>
</evidence>
<feature type="binding site" evidence="7">
    <location>
        <position position="195"/>
    </location>
    <ligand>
        <name>Zn(2+)</name>
        <dbReference type="ChEBI" id="CHEBI:29105"/>
        <label>1</label>
    </ligand>
</feature>
<comment type="subunit">
    <text evidence="3">Homodimer.</text>
</comment>
<dbReference type="SUPFAM" id="SSF53187">
    <property type="entry name" value="Zn-dependent exopeptidases"/>
    <property type="match status" value="1"/>
</dbReference>
<sequence length="416" mass="44587">MTADHETMTLGAQLLERLDEAACFSEPGAGVTRLFCSEQHRQVLELIADWMRRAGLEPEMDASGNLVGRCDKARAGARTLIMGSHQDTVVEGGKYDGMLGVALPLLALERLKKDGIELDYGVEVVAFGDEEGTRFQSTLIGSRALAGTFDPASLEARDADGISVGEALRAFGGDPEQIPSLARDPDSVLGFVEVHIEQGPVLERRDHALGVVTSLTGIERHRLTVAGKAGHAGTTPMPGRRDALVGAAEMIAEVDRILNATEDFVGVVGKLEVRPNAVNVIPAEVVFTLELRSPHAEVRRRGREDILAACRQLAQARELSLTVETTYEAEAVACADWLIEALGDACQRCDEPADLLFSGAGHDGLAMCDLTGIGMLFVRCTDGLSHHPDEAITAADGEAATRVLMQFLKDLTVKEQ</sequence>
<feature type="binding site" evidence="8">
    <location>
        <position position="279"/>
    </location>
    <ligand>
        <name>allantoate</name>
        <dbReference type="ChEBI" id="CHEBI:17536"/>
    </ligand>
</feature>
<reference evidence="10" key="1">
    <citation type="submission" date="2022-06" db="EMBL/GenBank/DDBJ databases">
        <title>A novel DMS-producing enzyme.</title>
        <authorList>
            <person name="Zhang Y."/>
        </authorList>
    </citation>
    <scope>NUCLEOTIDE SEQUENCE</scope>
    <source>
        <strain evidence="10">RT37</strain>
    </source>
</reference>
<feature type="binding site" evidence="7">
    <location>
        <position position="131"/>
    </location>
    <ligand>
        <name>Zn(2+)</name>
        <dbReference type="ChEBI" id="CHEBI:29105"/>
        <label>2</label>
    </ligand>
</feature>
<organism evidence="10">
    <name type="scientific">Halomonas sp. RT37</name>
    <dbReference type="NCBI Taxonomy" id="2950872"/>
    <lineage>
        <taxon>Bacteria</taxon>
        <taxon>Pseudomonadati</taxon>
        <taxon>Pseudomonadota</taxon>
        <taxon>Gammaproteobacteria</taxon>
        <taxon>Oceanospirillales</taxon>
        <taxon>Halomonadaceae</taxon>
        <taxon>Halomonas</taxon>
    </lineage>
</organism>
<dbReference type="InterPro" id="IPR002933">
    <property type="entry name" value="Peptidase_M20"/>
</dbReference>
<evidence type="ECO:0000256" key="1">
    <source>
        <dbReference type="ARBA" id="ARBA00001936"/>
    </source>
</evidence>
<dbReference type="PANTHER" id="PTHR32494">
    <property type="entry name" value="ALLANTOATE DEIMINASE-RELATED"/>
    <property type="match status" value="1"/>
</dbReference>
<feature type="binding site" evidence="8">
    <location>
        <position position="292"/>
    </location>
    <ligand>
        <name>allantoate</name>
        <dbReference type="ChEBI" id="CHEBI:17536"/>
    </ligand>
</feature>
<evidence type="ECO:0000259" key="9">
    <source>
        <dbReference type="Pfam" id="PF07687"/>
    </source>
</evidence>
<feature type="binding site" evidence="7">
    <location>
        <position position="85"/>
    </location>
    <ligand>
        <name>Zn(2+)</name>
        <dbReference type="ChEBI" id="CHEBI:29105"/>
        <label>1</label>
    </ligand>
</feature>
<name>A0AAU7KHF1_9GAMM</name>
<evidence type="ECO:0000256" key="8">
    <source>
        <dbReference type="PIRSR" id="PIRSR001235-2"/>
    </source>
</evidence>
<feature type="binding site" evidence="7">
    <location>
        <position position="96"/>
    </location>
    <ligand>
        <name>Zn(2+)</name>
        <dbReference type="ChEBI" id="CHEBI:29105"/>
        <label>2</label>
    </ligand>
</feature>
<comment type="cofactor">
    <cofactor evidence="7">
        <name>Zn(2+)</name>
        <dbReference type="ChEBI" id="CHEBI:29105"/>
    </cofactor>
    <text evidence="7">Binds 2 Zn(2+) ions per subunit.</text>
</comment>
<dbReference type="GO" id="GO:0046872">
    <property type="term" value="F:metal ion binding"/>
    <property type="evidence" value="ECO:0007669"/>
    <property type="project" value="UniProtKB-KW"/>
</dbReference>
<gene>
    <name evidence="10" type="ORF">NFG58_18630</name>
</gene>
<dbReference type="CDD" id="cd03884">
    <property type="entry name" value="M20_bAS"/>
    <property type="match status" value="1"/>
</dbReference>
<evidence type="ECO:0000256" key="5">
    <source>
        <dbReference type="ARBA" id="ARBA00022801"/>
    </source>
</evidence>
<feature type="binding site" evidence="7">
    <location>
        <position position="96"/>
    </location>
    <ligand>
        <name>Zn(2+)</name>
        <dbReference type="ChEBI" id="CHEBI:29105"/>
        <label>1</label>
    </ligand>
</feature>
<keyword evidence="6" id="KW-0464">Manganese</keyword>
<keyword evidence="4 7" id="KW-0479">Metal-binding</keyword>
<dbReference type="InterPro" id="IPR036264">
    <property type="entry name" value="Bact_exopeptidase_dim_dom"/>
</dbReference>
<dbReference type="InterPro" id="IPR011650">
    <property type="entry name" value="Peptidase_M20_dimer"/>
</dbReference>
<feature type="domain" description="Peptidase M20 dimerisation" evidence="9">
    <location>
        <begin position="217"/>
        <end position="314"/>
    </location>
</feature>
<keyword evidence="5" id="KW-0378">Hydrolase</keyword>
<dbReference type="RefSeq" id="WP_222517086.1">
    <property type="nucleotide sequence ID" value="NZ_CP098827.1"/>
</dbReference>
<dbReference type="EMBL" id="CP098827">
    <property type="protein sequence ID" value="XBO70598.1"/>
    <property type="molecule type" value="Genomic_DNA"/>
</dbReference>
<dbReference type="NCBIfam" id="NF006775">
    <property type="entry name" value="PRK09290.2-5"/>
    <property type="match status" value="1"/>
</dbReference>
<dbReference type="AlphaFoldDB" id="A0AAU7KHF1"/>
<proteinExistence type="inferred from homology"/>
<dbReference type="InterPro" id="IPR010158">
    <property type="entry name" value="Amidase_Cbmase"/>
</dbReference>
<evidence type="ECO:0000256" key="7">
    <source>
        <dbReference type="PIRSR" id="PIRSR001235-1"/>
    </source>
</evidence>
<protein>
    <submittedName>
        <fullName evidence="10">Allantoate amidohydrolase</fullName>
    </submittedName>
</protein>
<dbReference type="GO" id="GO:0016813">
    <property type="term" value="F:hydrolase activity, acting on carbon-nitrogen (but not peptide) bonds, in linear amidines"/>
    <property type="evidence" value="ECO:0007669"/>
    <property type="project" value="InterPro"/>
</dbReference>
<evidence type="ECO:0000256" key="4">
    <source>
        <dbReference type="ARBA" id="ARBA00022723"/>
    </source>
</evidence>
<dbReference type="PANTHER" id="PTHR32494:SF19">
    <property type="entry name" value="ALLANTOATE DEIMINASE-RELATED"/>
    <property type="match status" value="1"/>
</dbReference>
<accession>A0AAU7KHF1</accession>
<dbReference type="Pfam" id="PF01546">
    <property type="entry name" value="Peptidase_M20"/>
    <property type="match status" value="1"/>
</dbReference>